<evidence type="ECO:0000256" key="2">
    <source>
        <dbReference type="PIRNR" id="PIRNR016661"/>
    </source>
</evidence>
<comment type="subcellular location">
    <subcellularLocation>
        <location evidence="2">Cell membrane</location>
        <topology evidence="2">Multi-pass membrane protein</topology>
    </subcellularLocation>
</comment>
<organism evidence="4 6">
    <name type="scientific">[Ruminococcus] torques</name>
    <dbReference type="NCBI Taxonomy" id="33039"/>
    <lineage>
        <taxon>Bacteria</taxon>
        <taxon>Bacillati</taxon>
        <taxon>Bacillota</taxon>
        <taxon>Clostridia</taxon>
        <taxon>Lachnospirales</taxon>
        <taxon>Lachnospiraceae</taxon>
        <taxon>Mediterraneibacter</taxon>
    </lineage>
</organism>
<dbReference type="RefSeq" id="WP_004846121.1">
    <property type="nucleotide sequence ID" value="NZ_AP028249.1"/>
</dbReference>
<evidence type="ECO:0000313" key="4">
    <source>
        <dbReference type="EMBL" id="CUO30827.1"/>
    </source>
</evidence>
<dbReference type="Gene3D" id="1.10.1760.20">
    <property type="match status" value="1"/>
</dbReference>
<keyword evidence="2" id="KW-1003">Cell membrane</keyword>
<dbReference type="PANTHER" id="PTHR34295:SF1">
    <property type="entry name" value="BIOTIN TRANSPORTER BIOY"/>
    <property type="match status" value="1"/>
</dbReference>
<protein>
    <recommendedName>
        <fullName evidence="2">Biotin transporter</fullName>
    </recommendedName>
</protein>
<dbReference type="EMBL" id="RCYR01000025">
    <property type="protein sequence ID" value="RYS78318.1"/>
    <property type="molecule type" value="Genomic_DNA"/>
</dbReference>
<keyword evidence="3" id="KW-1133">Transmembrane helix</keyword>
<dbReference type="GeneID" id="97329905"/>
<dbReference type="GO" id="GO:0015225">
    <property type="term" value="F:biotin transmembrane transporter activity"/>
    <property type="evidence" value="ECO:0007669"/>
    <property type="project" value="UniProtKB-UniRule"/>
</dbReference>
<dbReference type="Proteomes" id="UP000095787">
    <property type="component" value="Unassembled WGS sequence"/>
</dbReference>
<keyword evidence="3" id="KW-0812">Transmembrane</keyword>
<name>A0A174E027_9FIRM</name>
<feature type="transmembrane region" description="Helical" evidence="3">
    <location>
        <begin position="16"/>
        <end position="34"/>
    </location>
</feature>
<feature type="transmembrane region" description="Helical" evidence="3">
    <location>
        <begin position="120"/>
        <end position="143"/>
    </location>
</feature>
<keyword evidence="2 3" id="KW-0472">Membrane</keyword>
<feature type="transmembrane region" description="Helical" evidence="3">
    <location>
        <begin position="149"/>
        <end position="174"/>
    </location>
</feature>
<reference evidence="5 7" key="2">
    <citation type="journal article" date="2019" name="Science, e1252229">
        <title>Invertible promoters mediate bacterial phase variation, antibiotic resistance, and host adaptation in the gut.</title>
        <authorList>
            <person name="Jiang X."/>
            <person name="Hall A.B."/>
            <person name="Arthur T.D."/>
            <person name="Plichta D.R."/>
            <person name="Covington C.T."/>
            <person name="Poyet M."/>
            <person name="Crothers J."/>
            <person name="Moses P.L."/>
            <person name="Tolonen A.C."/>
            <person name="Vlamakis H."/>
            <person name="Alm E.J."/>
            <person name="Xavier R.J."/>
        </authorList>
    </citation>
    <scope>NUCLEOTIDE SEQUENCE [LARGE SCALE GENOMIC DNA]</scope>
    <source>
        <strain evidence="7">aa_0143</strain>
        <strain evidence="5">Aa_0143</strain>
    </source>
</reference>
<feature type="transmembrane region" description="Helical" evidence="3">
    <location>
        <begin position="40"/>
        <end position="57"/>
    </location>
</feature>
<evidence type="ECO:0000313" key="7">
    <source>
        <dbReference type="Proteomes" id="UP000292665"/>
    </source>
</evidence>
<feature type="transmembrane region" description="Helical" evidence="3">
    <location>
        <begin position="64"/>
        <end position="83"/>
    </location>
</feature>
<dbReference type="GO" id="GO:0005886">
    <property type="term" value="C:plasma membrane"/>
    <property type="evidence" value="ECO:0007669"/>
    <property type="project" value="UniProtKB-SubCell"/>
</dbReference>
<dbReference type="PANTHER" id="PTHR34295">
    <property type="entry name" value="BIOTIN TRANSPORTER BIOY"/>
    <property type="match status" value="1"/>
</dbReference>
<dbReference type="EMBL" id="CYZO01000031">
    <property type="protein sequence ID" value="CUO30827.1"/>
    <property type="molecule type" value="Genomic_DNA"/>
</dbReference>
<dbReference type="InterPro" id="IPR003784">
    <property type="entry name" value="BioY"/>
</dbReference>
<keyword evidence="2" id="KW-0813">Transport</keyword>
<reference evidence="4 6" key="1">
    <citation type="submission" date="2015-09" db="EMBL/GenBank/DDBJ databases">
        <authorList>
            <consortium name="Pathogen Informatics"/>
        </authorList>
    </citation>
    <scope>NUCLEOTIDE SEQUENCE [LARGE SCALE GENOMIC DNA]</scope>
    <source>
        <strain evidence="4 6">2789STDY5834841</strain>
    </source>
</reference>
<dbReference type="Proteomes" id="UP000292665">
    <property type="component" value="Unassembled WGS sequence"/>
</dbReference>
<sequence length="187" mass="20012">MNQRLTASQAEKTKKITMIGLMTAVTCILGPLSLPLPFSPVPITLTNFAVFLSIYILGMKYGTISLLIYLALGTIGLPVFSSFSGGLGKLAGPTGGYLFGFIFLALIHGFFMLRFHKKTFASIIGMTLGMIACYLFGTIWLALHMSLTFKAALMIGVIPYLPGDAVKIALAAIIGPKLSSAIQKTQK</sequence>
<proteinExistence type="inferred from homology"/>
<evidence type="ECO:0000256" key="1">
    <source>
        <dbReference type="ARBA" id="ARBA00010692"/>
    </source>
</evidence>
<accession>A0A174E027</accession>
<feature type="transmembrane region" description="Helical" evidence="3">
    <location>
        <begin position="95"/>
        <end position="113"/>
    </location>
</feature>
<evidence type="ECO:0000313" key="6">
    <source>
        <dbReference type="Proteomes" id="UP000095787"/>
    </source>
</evidence>
<dbReference type="Pfam" id="PF02632">
    <property type="entry name" value="BioY"/>
    <property type="match status" value="1"/>
</dbReference>
<evidence type="ECO:0000256" key="3">
    <source>
        <dbReference type="SAM" id="Phobius"/>
    </source>
</evidence>
<evidence type="ECO:0000313" key="5">
    <source>
        <dbReference type="EMBL" id="RYS78318.1"/>
    </source>
</evidence>
<dbReference type="AlphaFoldDB" id="A0A174E027"/>
<dbReference type="PIRSF" id="PIRSF016661">
    <property type="entry name" value="BioY"/>
    <property type="match status" value="1"/>
</dbReference>
<gene>
    <name evidence="4" type="primary">bioY</name>
    <name evidence="5" type="ORF">EAI93_11240</name>
    <name evidence="4" type="ORF">ERS852456_02188</name>
</gene>
<comment type="similarity">
    <text evidence="1 2">Belongs to the BioY family.</text>
</comment>